<comment type="catalytic activity">
    <reaction evidence="1">
        <text>ATP-independent breakage of single-stranded DNA, followed by passage and rejoining.</text>
        <dbReference type="EC" id="5.6.2.1"/>
    </reaction>
</comment>
<dbReference type="Pfam" id="PF01131">
    <property type="entry name" value="Topoisom_bac"/>
    <property type="match status" value="1"/>
</dbReference>
<dbReference type="Gene3D" id="1.10.460.10">
    <property type="entry name" value="Topoisomerase I, domain 2"/>
    <property type="match status" value="1"/>
</dbReference>
<comment type="caution">
    <text evidence="11">The sequence shown here is derived from an EMBL/GenBank/DDBJ whole genome shotgun (WGS) entry which is preliminary data.</text>
</comment>
<dbReference type="AlphaFoldDB" id="A0A7C4D193"/>
<keyword evidence="4" id="KW-0479">Metal-binding</keyword>
<dbReference type="PROSITE" id="PS50880">
    <property type="entry name" value="TOPRIM"/>
    <property type="match status" value="1"/>
</dbReference>
<protein>
    <recommendedName>
        <fullName evidence="3">DNA topoisomerase</fullName>
        <ecNumber evidence="3">5.6.2.1</ecNumber>
    </recommendedName>
</protein>
<evidence type="ECO:0000256" key="6">
    <source>
        <dbReference type="ARBA" id="ARBA00023029"/>
    </source>
</evidence>
<dbReference type="Gene3D" id="2.70.20.10">
    <property type="entry name" value="Topoisomerase I, domain 3"/>
    <property type="match status" value="1"/>
</dbReference>
<dbReference type="PRINTS" id="PR00417">
    <property type="entry name" value="PRTPISMRASEI"/>
</dbReference>
<dbReference type="Gene3D" id="3.40.50.140">
    <property type="match status" value="1"/>
</dbReference>
<evidence type="ECO:0000259" key="9">
    <source>
        <dbReference type="PROSITE" id="PS50880"/>
    </source>
</evidence>
<evidence type="ECO:0000256" key="8">
    <source>
        <dbReference type="ARBA" id="ARBA00023235"/>
    </source>
</evidence>
<feature type="domain" description="Toprim" evidence="9">
    <location>
        <begin position="8"/>
        <end position="141"/>
    </location>
</feature>
<keyword evidence="6" id="KW-0799">Topoisomerase</keyword>
<dbReference type="GO" id="GO:0003677">
    <property type="term" value="F:DNA binding"/>
    <property type="evidence" value="ECO:0007669"/>
    <property type="project" value="UniProtKB-KW"/>
</dbReference>
<dbReference type="InterPro" id="IPR003601">
    <property type="entry name" value="Topo_IA_2"/>
</dbReference>
<reference evidence="11" key="1">
    <citation type="journal article" date="2020" name="mSystems">
        <title>Genome- and Community-Level Interaction Insights into Carbon Utilization and Element Cycling Functions of Hydrothermarchaeota in Hydrothermal Sediment.</title>
        <authorList>
            <person name="Zhou Z."/>
            <person name="Liu Y."/>
            <person name="Xu W."/>
            <person name="Pan J."/>
            <person name="Luo Z.H."/>
            <person name="Li M."/>
        </authorList>
    </citation>
    <scope>NUCLEOTIDE SEQUENCE [LARGE SCALE GENOMIC DNA]</scope>
    <source>
        <strain evidence="11">SpSt-658</strain>
    </source>
</reference>
<dbReference type="SMART" id="SM00437">
    <property type="entry name" value="TOP1Ac"/>
    <property type="match status" value="1"/>
</dbReference>
<evidence type="ECO:0000256" key="5">
    <source>
        <dbReference type="ARBA" id="ARBA00022833"/>
    </source>
</evidence>
<gene>
    <name evidence="11" type="ORF">ENU31_04865</name>
</gene>
<evidence type="ECO:0000259" key="10">
    <source>
        <dbReference type="PROSITE" id="PS52039"/>
    </source>
</evidence>
<keyword evidence="7" id="KW-0238">DNA-binding</keyword>
<dbReference type="PROSITE" id="PS00396">
    <property type="entry name" value="TOPO_IA_1"/>
    <property type="match status" value="1"/>
</dbReference>
<dbReference type="InterPro" id="IPR000380">
    <property type="entry name" value="Topo_IA"/>
</dbReference>
<feature type="domain" description="Topo IA-type catalytic" evidence="10">
    <location>
        <begin position="156"/>
        <end position="578"/>
    </location>
</feature>
<name>A0A7C4D193_9CREN</name>
<dbReference type="Gene3D" id="1.10.290.10">
    <property type="entry name" value="Topoisomerase I, domain 4"/>
    <property type="match status" value="1"/>
</dbReference>
<dbReference type="GO" id="GO:0006265">
    <property type="term" value="P:DNA topological change"/>
    <property type="evidence" value="ECO:0007669"/>
    <property type="project" value="InterPro"/>
</dbReference>
<dbReference type="PANTHER" id="PTHR11390">
    <property type="entry name" value="PROKARYOTIC DNA TOPOISOMERASE"/>
    <property type="match status" value="1"/>
</dbReference>
<dbReference type="GO" id="GO:0006281">
    <property type="term" value="P:DNA repair"/>
    <property type="evidence" value="ECO:0007669"/>
    <property type="project" value="TreeGrafter"/>
</dbReference>
<evidence type="ECO:0000256" key="1">
    <source>
        <dbReference type="ARBA" id="ARBA00000213"/>
    </source>
</evidence>
<dbReference type="InterPro" id="IPR013825">
    <property type="entry name" value="Topo_IA_cen_sub2"/>
</dbReference>
<dbReference type="SMART" id="SM00436">
    <property type="entry name" value="TOP1Bc"/>
    <property type="match status" value="1"/>
</dbReference>
<accession>A0A7C4D193</accession>
<dbReference type="InterPro" id="IPR023406">
    <property type="entry name" value="Topo_IA_AS"/>
</dbReference>
<dbReference type="InterPro" id="IPR013497">
    <property type="entry name" value="Topo_IA_cen"/>
</dbReference>
<sequence length="672" mass="78201">MLKLPSSYILVIAEKPRAAEKIAYALGKPSKISINGVPVWITYRNHEYYVIASVAGHMYTLSTSSKGYPVYTYEWVPRYLVDKKAKHIKKFLDVIAKLSRYAKVYINACDYDVEGSLIGYMVIKNLGDERRAFRAKFSSLTASDIVRAFENLSGLDYNMIEAGYCRHVLDWLWGINISRALMDIYSRVFRSRRILSAGRVQTPTLAYIVDVVLKKRLHVPVPLAYPSIKIAIDGNVYTLEPLDEPFNSYEEAQRYLDKVKGNPQAYVKNISIKNVEVPSPHPFNLPDLQSEAYRILKISPYLTQKIAEDLYLEALISYPRTNSQKLPQSLNNRSILEKLSLIPTYKPLVAKLFTECRGILKPNNGPKDDPAHPAIYPTGEGDLAKLGKLHLKLYDLIVRRYLATFANPMKIQYMNIYFDVHGRQYVLRGVRIIEKGWSVYYPFIEINEKLIPYNLLKEGMNVPIEDLRLNIRYSRSLKSPTRIDILKWMESVEIGTESTRAEIIETLFKRGYVYHRSRGIEVSDLAIALVHILKEYVKDLVSVDLTREFEKMLYDIKMERISCKNVEERARTIINRYLRNINTYISDIVEVIKFYIKMDTSSKNACHICGRSVYKENMCLFHYEALTRIRERYRDWQRFGYGWREYLEKICKLNSSGMYVKEVCRYILEKSI</sequence>
<evidence type="ECO:0000313" key="11">
    <source>
        <dbReference type="EMBL" id="HGM07721.1"/>
    </source>
</evidence>
<dbReference type="GO" id="GO:0046872">
    <property type="term" value="F:metal ion binding"/>
    <property type="evidence" value="ECO:0007669"/>
    <property type="project" value="UniProtKB-KW"/>
</dbReference>
<keyword evidence="5" id="KW-0862">Zinc</keyword>
<dbReference type="SMART" id="SM00493">
    <property type="entry name" value="TOPRIM"/>
    <property type="match status" value="1"/>
</dbReference>
<dbReference type="InterPro" id="IPR013824">
    <property type="entry name" value="Topo_IA_cen_sub1"/>
</dbReference>
<dbReference type="CDD" id="cd00186">
    <property type="entry name" value="TOP1Ac"/>
    <property type="match status" value="1"/>
</dbReference>
<comment type="similarity">
    <text evidence="2">Belongs to the type IA topoisomerase family.</text>
</comment>
<dbReference type="PANTHER" id="PTHR11390:SF26">
    <property type="entry name" value="DNA TOPOISOMERASE 1"/>
    <property type="match status" value="1"/>
</dbReference>
<evidence type="ECO:0000256" key="2">
    <source>
        <dbReference type="ARBA" id="ARBA00009446"/>
    </source>
</evidence>
<dbReference type="InterPro" id="IPR023405">
    <property type="entry name" value="Topo_IA_core_domain"/>
</dbReference>
<dbReference type="NCBIfam" id="TIGR01057">
    <property type="entry name" value="topA_arch"/>
    <property type="match status" value="1"/>
</dbReference>
<dbReference type="GO" id="GO:0006310">
    <property type="term" value="P:DNA recombination"/>
    <property type="evidence" value="ECO:0007669"/>
    <property type="project" value="TreeGrafter"/>
</dbReference>
<proteinExistence type="inferred from homology"/>
<evidence type="ECO:0000256" key="3">
    <source>
        <dbReference type="ARBA" id="ARBA00012891"/>
    </source>
</evidence>
<dbReference type="GO" id="GO:0003917">
    <property type="term" value="F:DNA topoisomerase type I (single strand cut, ATP-independent) activity"/>
    <property type="evidence" value="ECO:0007669"/>
    <property type="project" value="UniProtKB-EC"/>
</dbReference>
<dbReference type="NCBIfam" id="NF004438">
    <property type="entry name" value="PRK05776.1"/>
    <property type="match status" value="1"/>
</dbReference>
<dbReference type="Pfam" id="PF01751">
    <property type="entry name" value="Toprim"/>
    <property type="match status" value="1"/>
</dbReference>
<dbReference type="InterPro" id="IPR006171">
    <property type="entry name" value="TOPRIM_dom"/>
</dbReference>
<dbReference type="InterPro" id="IPR005739">
    <property type="entry name" value="TopoI_arch"/>
</dbReference>
<dbReference type="EC" id="5.6.2.1" evidence="3"/>
<dbReference type="PROSITE" id="PS52039">
    <property type="entry name" value="TOPO_IA_2"/>
    <property type="match status" value="1"/>
</dbReference>
<dbReference type="EMBL" id="DTCA01000150">
    <property type="protein sequence ID" value="HGM07721.1"/>
    <property type="molecule type" value="Genomic_DNA"/>
</dbReference>
<dbReference type="SUPFAM" id="SSF56712">
    <property type="entry name" value="Prokaryotic type I DNA topoisomerase"/>
    <property type="match status" value="1"/>
</dbReference>
<evidence type="ECO:0000256" key="7">
    <source>
        <dbReference type="ARBA" id="ARBA00023125"/>
    </source>
</evidence>
<dbReference type="InterPro" id="IPR013826">
    <property type="entry name" value="Topo_IA_cen_sub3"/>
</dbReference>
<organism evidence="11">
    <name type="scientific">Ignisphaera aggregans</name>
    <dbReference type="NCBI Taxonomy" id="334771"/>
    <lineage>
        <taxon>Archaea</taxon>
        <taxon>Thermoproteota</taxon>
        <taxon>Thermoprotei</taxon>
        <taxon>Desulfurococcales</taxon>
        <taxon>Desulfurococcaceae</taxon>
        <taxon>Ignisphaera</taxon>
    </lineage>
</organism>
<evidence type="ECO:0000256" key="4">
    <source>
        <dbReference type="ARBA" id="ARBA00022723"/>
    </source>
</evidence>
<dbReference type="InterPro" id="IPR003602">
    <property type="entry name" value="Topo_IA_DNA-bd_dom"/>
</dbReference>
<keyword evidence="8 11" id="KW-0413">Isomerase</keyword>